<keyword evidence="10" id="KW-1185">Reference proteome</keyword>
<evidence type="ECO:0000256" key="2">
    <source>
        <dbReference type="ARBA" id="ARBA00008727"/>
    </source>
</evidence>
<gene>
    <name evidence="9" type="ORF">EGW08_011734</name>
</gene>
<dbReference type="GO" id="GO:0016020">
    <property type="term" value="C:membrane"/>
    <property type="evidence" value="ECO:0007669"/>
    <property type="project" value="UniProtKB-SubCell"/>
</dbReference>
<dbReference type="InterPro" id="IPR036179">
    <property type="entry name" value="Ig-like_dom_sf"/>
</dbReference>
<keyword evidence="5" id="KW-1133">Transmembrane helix</keyword>
<evidence type="ECO:0000256" key="5">
    <source>
        <dbReference type="ARBA" id="ARBA00022989"/>
    </source>
</evidence>
<dbReference type="Gene3D" id="2.60.40.10">
    <property type="entry name" value="Immunoglobulins"/>
    <property type="match status" value="1"/>
</dbReference>
<reference evidence="9 10" key="1">
    <citation type="submission" date="2019-01" db="EMBL/GenBank/DDBJ databases">
        <title>A draft genome assembly of the solar-powered sea slug Elysia chlorotica.</title>
        <authorList>
            <person name="Cai H."/>
            <person name="Li Q."/>
            <person name="Fang X."/>
            <person name="Li J."/>
            <person name="Curtis N.E."/>
            <person name="Altenburger A."/>
            <person name="Shibata T."/>
            <person name="Feng M."/>
            <person name="Maeda T."/>
            <person name="Schwartz J.A."/>
            <person name="Shigenobu S."/>
            <person name="Lundholm N."/>
            <person name="Nishiyama T."/>
            <person name="Yang H."/>
            <person name="Hasebe M."/>
            <person name="Li S."/>
            <person name="Pierce S.K."/>
            <person name="Wang J."/>
        </authorList>
    </citation>
    <scope>NUCLEOTIDE SEQUENCE [LARGE SCALE GENOMIC DNA]</scope>
    <source>
        <strain evidence="9">EC2010</strain>
        <tissue evidence="9">Whole organism of an adult</tissue>
    </source>
</reference>
<keyword evidence="7" id="KW-0325">Glycoprotein</keyword>
<comment type="subcellular location">
    <subcellularLocation>
        <location evidence="1">Membrane</location>
        <topology evidence="1">Single-pass type I membrane protein</topology>
    </subcellularLocation>
</comment>
<dbReference type="InterPro" id="IPR013783">
    <property type="entry name" value="Ig-like_fold"/>
</dbReference>
<dbReference type="EMBL" id="RQTK01000387">
    <property type="protein sequence ID" value="RUS80513.1"/>
    <property type="molecule type" value="Genomic_DNA"/>
</dbReference>
<evidence type="ECO:0000313" key="10">
    <source>
        <dbReference type="Proteomes" id="UP000271974"/>
    </source>
</evidence>
<comment type="similarity">
    <text evidence="2">Belongs to the FAM187 family.</text>
</comment>
<evidence type="ECO:0000256" key="4">
    <source>
        <dbReference type="ARBA" id="ARBA00022729"/>
    </source>
</evidence>
<accession>A0A3S0ZQN6</accession>
<keyword evidence="4" id="KW-0732">Signal</keyword>
<organism evidence="9 10">
    <name type="scientific">Elysia chlorotica</name>
    <name type="common">Eastern emerald elysia</name>
    <name type="synonym">Sea slug</name>
    <dbReference type="NCBI Taxonomy" id="188477"/>
    <lineage>
        <taxon>Eukaryota</taxon>
        <taxon>Metazoa</taxon>
        <taxon>Spiralia</taxon>
        <taxon>Lophotrochozoa</taxon>
        <taxon>Mollusca</taxon>
        <taxon>Gastropoda</taxon>
        <taxon>Heterobranchia</taxon>
        <taxon>Euthyneura</taxon>
        <taxon>Panpulmonata</taxon>
        <taxon>Sacoglossa</taxon>
        <taxon>Placobranchoidea</taxon>
        <taxon>Plakobranchidae</taxon>
        <taxon>Elysia</taxon>
    </lineage>
</organism>
<dbReference type="OrthoDB" id="6434091at2759"/>
<evidence type="ECO:0000256" key="3">
    <source>
        <dbReference type="ARBA" id="ARBA00022692"/>
    </source>
</evidence>
<feature type="domain" description="Ig-like" evidence="8">
    <location>
        <begin position="175"/>
        <end position="259"/>
    </location>
</feature>
<protein>
    <recommendedName>
        <fullName evidence="8">Ig-like domain-containing protein</fullName>
    </recommendedName>
</protein>
<dbReference type="Proteomes" id="UP000271974">
    <property type="component" value="Unassembled WGS sequence"/>
</dbReference>
<sequence length="564" mass="65958">MDLFVVENKFSLSKDQQHHIRLDKTPLAESTSKSEIRLNRKNTATFLSNMTTTGNNNPIKSIWKRPKKYQLQKQFISNIYNNDSQRNHFENRTKNVTALSRELVSEKKKRSSKEKRFLSNLKSSLKKHLENRHGTWAISSKEAEKLFQTYYQCITDRMELLKAEEFPIKAFMAVEGEKVMMECKVCSQYNYFSSCHRTHTFLSFRPDVDAASQRAVWQILGHEATEAHAVTPSKKIKILKDNTLVIKDIDVADAGQYYCVEHRDYMAIYQLDVFLTDKRRHAVLARKRLYPSRHITHVTGPAIFAGSNHRPIPLWDDRFLLVIHGRQYYCVEHRDYMAIYQLDVFLTDKRRHVRVGKDQPRDEEYLFDRNLRVYTTWAAWSECNTCDRPGRRIRVGQCTVKKIYVDLPVFPRDYPLMVLYPEGMPCHSTALPSHIRRLHHISQRHSETIVLPCMEACPTAPPTRVVTDKNGEVLEILEPGFYPIKDKPSLPPIVKRKVFYEPEKSHLVLKCPGNLERPLVHWARGERTVDPSHVKRQTKGRVWLDTKVRLHFSPLLLSDTAVYK</sequence>
<evidence type="ECO:0000313" key="9">
    <source>
        <dbReference type="EMBL" id="RUS80513.1"/>
    </source>
</evidence>
<dbReference type="InterPro" id="IPR007110">
    <property type="entry name" value="Ig-like_dom"/>
</dbReference>
<evidence type="ECO:0000256" key="1">
    <source>
        <dbReference type="ARBA" id="ARBA00004479"/>
    </source>
</evidence>
<dbReference type="InterPro" id="IPR039311">
    <property type="entry name" value="FAM187A/B"/>
</dbReference>
<dbReference type="PANTHER" id="PTHR32178">
    <property type="entry name" value="FAM187"/>
    <property type="match status" value="1"/>
</dbReference>
<dbReference type="PANTHER" id="PTHR32178:SF6">
    <property type="entry name" value="IG-LIKE DOMAIN-CONTAINING PROTEIN"/>
    <property type="match status" value="1"/>
</dbReference>
<evidence type="ECO:0000256" key="6">
    <source>
        <dbReference type="ARBA" id="ARBA00023136"/>
    </source>
</evidence>
<proteinExistence type="inferred from homology"/>
<dbReference type="SUPFAM" id="SSF48726">
    <property type="entry name" value="Immunoglobulin"/>
    <property type="match status" value="1"/>
</dbReference>
<evidence type="ECO:0000256" key="7">
    <source>
        <dbReference type="ARBA" id="ARBA00023180"/>
    </source>
</evidence>
<dbReference type="STRING" id="188477.A0A3S0ZQN6"/>
<keyword evidence="6" id="KW-0472">Membrane</keyword>
<dbReference type="PROSITE" id="PS50835">
    <property type="entry name" value="IG_LIKE"/>
    <property type="match status" value="1"/>
</dbReference>
<name>A0A3S0ZQN6_ELYCH</name>
<dbReference type="AlphaFoldDB" id="A0A3S0ZQN6"/>
<evidence type="ECO:0000259" key="8">
    <source>
        <dbReference type="PROSITE" id="PS50835"/>
    </source>
</evidence>
<comment type="caution">
    <text evidence="9">The sequence shown here is derived from an EMBL/GenBank/DDBJ whole genome shotgun (WGS) entry which is preliminary data.</text>
</comment>
<keyword evidence="3" id="KW-0812">Transmembrane</keyword>